<feature type="region of interest" description="Disordered" evidence="1">
    <location>
        <begin position="1"/>
        <end position="55"/>
    </location>
</feature>
<feature type="non-terminal residue" evidence="2">
    <location>
        <position position="1"/>
    </location>
</feature>
<dbReference type="EMBL" id="CADCUQ010000255">
    <property type="protein sequence ID" value="CAA9389210.1"/>
    <property type="molecule type" value="Genomic_DNA"/>
</dbReference>
<sequence>GPGRTDHDQLRPVHRRRAAGGGTGAGAPLLARRPPAPSGVAGGHRHRLGGVRRGRRRVLRVDPALAALGRGQVAVPAPGLGRRRRGGRAGGRGPARLGRAGARPPLPRGRHPVRARRDRARHDHGARPDRHAVVGRFRLGRDGAPVARPPPRPDGRPGDLLVLPQAVVRLPRRGGPGLPPARRARTRPRRL</sequence>
<gene>
    <name evidence="2" type="ORF">AVDCRST_MAG64-1097</name>
</gene>
<feature type="compositionally biased region" description="Basic residues" evidence="1">
    <location>
        <begin position="108"/>
        <end position="119"/>
    </location>
</feature>
<feature type="compositionally biased region" description="Basic and acidic residues" evidence="1">
    <location>
        <begin position="120"/>
        <end position="132"/>
    </location>
</feature>
<organism evidence="2">
    <name type="scientific">uncultured Phycisphaerae bacterium</name>
    <dbReference type="NCBI Taxonomy" id="904963"/>
    <lineage>
        <taxon>Bacteria</taxon>
        <taxon>Pseudomonadati</taxon>
        <taxon>Planctomycetota</taxon>
        <taxon>Phycisphaerae</taxon>
        <taxon>environmental samples</taxon>
    </lineage>
</organism>
<feature type="compositionally biased region" description="Basic and acidic residues" evidence="1">
    <location>
        <begin position="1"/>
        <end position="11"/>
    </location>
</feature>
<feature type="compositionally biased region" description="Low complexity" evidence="1">
    <location>
        <begin position="94"/>
        <end position="103"/>
    </location>
</feature>
<protein>
    <submittedName>
        <fullName evidence="2">Uncharacterized protein</fullName>
    </submittedName>
</protein>
<accession>A0A6J4NLG5</accession>
<evidence type="ECO:0000256" key="1">
    <source>
        <dbReference type="SAM" id="MobiDB-lite"/>
    </source>
</evidence>
<feature type="non-terminal residue" evidence="2">
    <location>
        <position position="191"/>
    </location>
</feature>
<feature type="region of interest" description="Disordered" evidence="1">
    <location>
        <begin position="76"/>
        <end position="191"/>
    </location>
</feature>
<name>A0A6J4NLG5_9BACT</name>
<proteinExistence type="predicted"/>
<reference evidence="2" key="1">
    <citation type="submission" date="2020-02" db="EMBL/GenBank/DDBJ databases">
        <authorList>
            <person name="Meier V. D."/>
        </authorList>
    </citation>
    <scope>NUCLEOTIDE SEQUENCE</scope>
    <source>
        <strain evidence="2">AVDCRST_MAG64</strain>
    </source>
</reference>
<evidence type="ECO:0000313" key="2">
    <source>
        <dbReference type="EMBL" id="CAA9389210.1"/>
    </source>
</evidence>
<feature type="compositionally biased region" description="Basic residues" evidence="1">
    <location>
        <begin position="43"/>
        <end position="55"/>
    </location>
</feature>
<dbReference type="AlphaFoldDB" id="A0A6J4NLG5"/>
<feature type="compositionally biased region" description="Basic residues" evidence="1">
    <location>
        <begin position="182"/>
        <end position="191"/>
    </location>
</feature>